<keyword evidence="7" id="KW-0539">Nucleus</keyword>
<keyword evidence="4" id="KW-0805">Transcription regulation</keyword>
<dbReference type="PANTHER" id="PTHR47782">
    <property type="entry name" value="ZN(II)2CYS6 TRANSCRIPTION FACTOR (EUROFUNG)-RELATED"/>
    <property type="match status" value="1"/>
</dbReference>
<evidence type="ECO:0000256" key="5">
    <source>
        <dbReference type="ARBA" id="ARBA00023125"/>
    </source>
</evidence>
<keyword evidence="11" id="KW-1185">Reference proteome</keyword>
<protein>
    <recommendedName>
        <fullName evidence="9">Xylanolytic transcriptional activator regulatory domain-containing protein</fullName>
    </recommendedName>
</protein>
<evidence type="ECO:0000256" key="3">
    <source>
        <dbReference type="ARBA" id="ARBA00022833"/>
    </source>
</evidence>
<name>A0A9W8RMX7_9HYPO</name>
<organism evidence="10 11">
    <name type="scientific">Fusarium torreyae</name>
    <dbReference type="NCBI Taxonomy" id="1237075"/>
    <lineage>
        <taxon>Eukaryota</taxon>
        <taxon>Fungi</taxon>
        <taxon>Dikarya</taxon>
        <taxon>Ascomycota</taxon>
        <taxon>Pezizomycotina</taxon>
        <taxon>Sordariomycetes</taxon>
        <taxon>Hypocreomycetidae</taxon>
        <taxon>Hypocreales</taxon>
        <taxon>Nectriaceae</taxon>
        <taxon>Fusarium</taxon>
    </lineage>
</organism>
<evidence type="ECO:0000256" key="8">
    <source>
        <dbReference type="SAM" id="MobiDB-lite"/>
    </source>
</evidence>
<comment type="subcellular location">
    <subcellularLocation>
        <location evidence="1">Nucleus</location>
    </subcellularLocation>
</comment>
<evidence type="ECO:0000313" key="11">
    <source>
        <dbReference type="Proteomes" id="UP001152049"/>
    </source>
</evidence>
<evidence type="ECO:0000313" key="10">
    <source>
        <dbReference type="EMBL" id="KAJ4245468.1"/>
    </source>
</evidence>
<dbReference type="GO" id="GO:0000981">
    <property type="term" value="F:DNA-binding transcription factor activity, RNA polymerase II-specific"/>
    <property type="evidence" value="ECO:0007669"/>
    <property type="project" value="TreeGrafter"/>
</dbReference>
<comment type="caution">
    <text evidence="10">The sequence shown here is derived from an EMBL/GenBank/DDBJ whole genome shotgun (WGS) entry which is preliminary data.</text>
</comment>
<feature type="compositionally biased region" description="Polar residues" evidence="8">
    <location>
        <begin position="47"/>
        <end position="59"/>
    </location>
</feature>
<keyword evidence="5" id="KW-0238">DNA-binding</keyword>
<accession>A0A9W8RMX7</accession>
<dbReference type="GO" id="GO:0008270">
    <property type="term" value="F:zinc ion binding"/>
    <property type="evidence" value="ECO:0007669"/>
    <property type="project" value="InterPro"/>
</dbReference>
<dbReference type="EMBL" id="JAOQAZ010000046">
    <property type="protein sequence ID" value="KAJ4245468.1"/>
    <property type="molecule type" value="Genomic_DNA"/>
</dbReference>
<keyword evidence="3" id="KW-0862">Zinc</keyword>
<dbReference type="SMART" id="SM00906">
    <property type="entry name" value="Fungal_trans"/>
    <property type="match status" value="1"/>
</dbReference>
<dbReference type="InterPro" id="IPR052202">
    <property type="entry name" value="Yeast_MetPath_Reg"/>
</dbReference>
<dbReference type="GO" id="GO:0045944">
    <property type="term" value="P:positive regulation of transcription by RNA polymerase II"/>
    <property type="evidence" value="ECO:0007669"/>
    <property type="project" value="TreeGrafter"/>
</dbReference>
<reference evidence="10" key="1">
    <citation type="submission" date="2022-09" db="EMBL/GenBank/DDBJ databases">
        <title>Fusarium specimens isolated from Avocado Roots.</title>
        <authorList>
            <person name="Stajich J."/>
            <person name="Roper C."/>
            <person name="Heimlech-Rivalta G."/>
        </authorList>
    </citation>
    <scope>NUCLEOTIDE SEQUENCE</scope>
    <source>
        <strain evidence="10">CF00136</strain>
    </source>
</reference>
<evidence type="ECO:0000256" key="6">
    <source>
        <dbReference type="ARBA" id="ARBA00023163"/>
    </source>
</evidence>
<keyword evidence="2" id="KW-0479">Metal-binding</keyword>
<dbReference type="Proteomes" id="UP001152049">
    <property type="component" value="Unassembled WGS sequence"/>
</dbReference>
<keyword evidence="6" id="KW-0804">Transcription</keyword>
<dbReference type="Pfam" id="PF04082">
    <property type="entry name" value="Fungal_trans"/>
    <property type="match status" value="1"/>
</dbReference>
<dbReference type="GO" id="GO:0043565">
    <property type="term" value="F:sequence-specific DNA binding"/>
    <property type="evidence" value="ECO:0007669"/>
    <property type="project" value="TreeGrafter"/>
</dbReference>
<dbReference type="PANTHER" id="PTHR47782:SF14">
    <property type="entry name" value="ZN(II)2CYS6 TRANSCRIPTION FACTOR (EUROFUNG)"/>
    <property type="match status" value="1"/>
</dbReference>
<gene>
    <name evidence="10" type="ORF">NW762_013977</name>
</gene>
<feature type="region of interest" description="Disordered" evidence="8">
    <location>
        <begin position="36"/>
        <end position="59"/>
    </location>
</feature>
<sequence>MADPGSGEFHARSYVDGLRDRAESLRAMIRNTRSSELEGLVEAGPASNPTSSSTLPKVSPNYSGSGSIFSLGQLVAAAVSRGSDNTVLRLGATVAQEHGQQSIERVRATDVPLPSLGDAVELVKSYFDALHVTMPFMRKADVFQQLERLYTGNPPYNGHEKTQDLFQLHMIFAIGAMRSPGRWKADSARDHYLTAVRKETHLTAVPAPAQVQNLLLVFVFATLHDVGIASTWEIIRQTMRVCVKYGFHSHETAMDDKLCENLRRRIFWSAYISDRHCSQNLGRPTALAEQDVTIGIPMNQEDDKIEAGEPEVPGIYTEVTNLVRHTLLRRLGTNARTALNRLSRQKAPLADQIDATRIWTDALEAWYNSSIVKPIPTNAYETKEYLDINFHRERMKFLSYLVLPSDAQDNTASIEHSWQYTLSAYQILLAYQKQFDNGFLVPNWTYVQDVLKSGFGILYCAVGIPEQRRRNDEGVSLLPSELDTIVNALKLCGETLSKITTEWQTVQRHANAFVQMSEAVLELIASNTRNATREQSYTDAVGADDGEVMNWNLDALDSTLNMFQSGEIAPFSDAEWAELFDLAVEMDGEFSVPG</sequence>
<feature type="domain" description="Xylanolytic transcriptional activator regulatory" evidence="9">
    <location>
        <begin position="231"/>
        <end position="303"/>
    </location>
</feature>
<dbReference type="AlphaFoldDB" id="A0A9W8RMX7"/>
<evidence type="ECO:0000256" key="2">
    <source>
        <dbReference type="ARBA" id="ARBA00022723"/>
    </source>
</evidence>
<dbReference type="InterPro" id="IPR007219">
    <property type="entry name" value="XnlR_reg_dom"/>
</dbReference>
<dbReference type="CDD" id="cd12148">
    <property type="entry name" value="fungal_TF_MHR"/>
    <property type="match status" value="1"/>
</dbReference>
<proteinExistence type="predicted"/>
<evidence type="ECO:0000256" key="7">
    <source>
        <dbReference type="ARBA" id="ARBA00023242"/>
    </source>
</evidence>
<dbReference type="GO" id="GO:0005634">
    <property type="term" value="C:nucleus"/>
    <property type="evidence" value="ECO:0007669"/>
    <property type="project" value="UniProtKB-SubCell"/>
</dbReference>
<dbReference type="GO" id="GO:0006351">
    <property type="term" value="P:DNA-templated transcription"/>
    <property type="evidence" value="ECO:0007669"/>
    <property type="project" value="InterPro"/>
</dbReference>
<evidence type="ECO:0000256" key="1">
    <source>
        <dbReference type="ARBA" id="ARBA00004123"/>
    </source>
</evidence>
<evidence type="ECO:0000256" key="4">
    <source>
        <dbReference type="ARBA" id="ARBA00023015"/>
    </source>
</evidence>
<dbReference type="OrthoDB" id="5296287at2759"/>
<evidence type="ECO:0000259" key="9">
    <source>
        <dbReference type="SMART" id="SM00906"/>
    </source>
</evidence>